<name>A0A2M7XBS9_9BACT</name>
<dbReference type="InterPro" id="IPR050765">
    <property type="entry name" value="Riboflavin_Biosynth_HTPR"/>
</dbReference>
<comment type="caution">
    <text evidence="2">The sequence shown here is derived from an EMBL/GenBank/DDBJ whole genome shotgun (WGS) entry which is preliminary data.</text>
</comment>
<evidence type="ECO:0000313" key="2">
    <source>
        <dbReference type="EMBL" id="PJA45166.1"/>
    </source>
</evidence>
<dbReference type="InterPro" id="IPR024072">
    <property type="entry name" value="DHFR-like_dom_sf"/>
</dbReference>
<dbReference type="GO" id="GO:0004146">
    <property type="term" value="F:dihydrofolate reductase activity"/>
    <property type="evidence" value="ECO:0007669"/>
    <property type="project" value="InterPro"/>
</dbReference>
<dbReference type="Proteomes" id="UP000229385">
    <property type="component" value="Unassembled WGS sequence"/>
</dbReference>
<gene>
    <name evidence="2" type="ORF">CO174_05020</name>
</gene>
<sequence>MKVILVAAMSADGKIAESPEQNSLDWTSKEDTAFFVKKTKEAGLVIMGQTTFQTIGKPLKDRRLIVLTREPEQYPSQEGIEFVNVPVQTILDTLTQEGVEQVVIAGGSSVYSQFLQGGHVTDIFLTVEPLLFGEGIPLASGFDRVHMELVEVGRIGEHGVLIHYRVK</sequence>
<dbReference type="Gene3D" id="3.40.430.10">
    <property type="entry name" value="Dihydrofolate Reductase, subunit A"/>
    <property type="match status" value="1"/>
</dbReference>
<organism evidence="2 3">
    <name type="scientific">Candidatus Uhrbacteria bacterium CG_4_9_14_3_um_filter_50_9</name>
    <dbReference type="NCBI Taxonomy" id="1975035"/>
    <lineage>
        <taxon>Bacteria</taxon>
        <taxon>Candidatus Uhriibacteriota</taxon>
    </lineage>
</organism>
<dbReference type="CDD" id="cd00209">
    <property type="entry name" value="DHFR"/>
    <property type="match status" value="1"/>
</dbReference>
<evidence type="ECO:0000259" key="1">
    <source>
        <dbReference type="PROSITE" id="PS51330"/>
    </source>
</evidence>
<proteinExistence type="predicted"/>
<accession>A0A2M7XBS9</accession>
<protein>
    <submittedName>
        <fullName evidence="2">Dihydrofolate reductase</fullName>
    </submittedName>
</protein>
<dbReference type="PANTHER" id="PTHR38011">
    <property type="entry name" value="DIHYDROFOLATE REDUCTASE FAMILY PROTEIN (AFU_ORTHOLOGUE AFUA_8G06820)"/>
    <property type="match status" value="1"/>
</dbReference>
<dbReference type="InterPro" id="IPR001796">
    <property type="entry name" value="DHFR_dom"/>
</dbReference>
<evidence type="ECO:0000313" key="3">
    <source>
        <dbReference type="Proteomes" id="UP000229385"/>
    </source>
</evidence>
<dbReference type="Pfam" id="PF00186">
    <property type="entry name" value="DHFR_1"/>
    <property type="match status" value="1"/>
</dbReference>
<dbReference type="EMBL" id="PFWU01000049">
    <property type="protein sequence ID" value="PJA45166.1"/>
    <property type="molecule type" value="Genomic_DNA"/>
</dbReference>
<dbReference type="AlphaFoldDB" id="A0A2M7XBS9"/>
<dbReference type="PROSITE" id="PS51330">
    <property type="entry name" value="DHFR_2"/>
    <property type="match status" value="1"/>
</dbReference>
<feature type="domain" description="DHFR" evidence="1">
    <location>
        <begin position="2"/>
        <end position="167"/>
    </location>
</feature>
<reference evidence="3" key="1">
    <citation type="submission" date="2017-09" db="EMBL/GenBank/DDBJ databases">
        <title>Depth-based differentiation of microbial function through sediment-hosted aquifers and enrichment of novel symbionts in the deep terrestrial subsurface.</title>
        <authorList>
            <person name="Probst A.J."/>
            <person name="Ladd B."/>
            <person name="Jarett J.K."/>
            <person name="Geller-Mcgrath D.E."/>
            <person name="Sieber C.M.K."/>
            <person name="Emerson J.B."/>
            <person name="Anantharaman K."/>
            <person name="Thomas B.C."/>
            <person name="Malmstrom R."/>
            <person name="Stieglmeier M."/>
            <person name="Klingl A."/>
            <person name="Woyke T."/>
            <person name="Ryan C.M."/>
            <person name="Banfield J.F."/>
        </authorList>
    </citation>
    <scope>NUCLEOTIDE SEQUENCE [LARGE SCALE GENOMIC DNA]</scope>
</reference>
<dbReference type="GO" id="GO:0046654">
    <property type="term" value="P:tetrahydrofolate biosynthetic process"/>
    <property type="evidence" value="ECO:0007669"/>
    <property type="project" value="InterPro"/>
</dbReference>
<dbReference type="PRINTS" id="PR00070">
    <property type="entry name" value="DHFR"/>
</dbReference>
<dbReference type="SUPFAM" id="SSF53597">
    <property type="entry name" value="Dihydrofolate reductase-like"/>
    <property type="match status" value="1"/>
</dbReference>